<accession>A0A7S0DAI8</accession>
<keyword evidence="2" id="KW-0472">Membrane</keyword>
<evidence type="ECO:0000313" key="3">
    <source>
        <dbReference type="EMBL" id="CAD8447025.1"/>
    </source>
</evidence>
<evidence type="ECO:0000256" key="1">
    <source>
        <dbReference type="SAM" id="MobiDB-lite"/>
    </source>
</evidence>
<evidence type="ECO:0000256" key="2">
    <source>
        <dbReference type="SAM" id="Phobius"/>
    </source>
</evidence>
<feature type="transmembrane region" description="Helical" evidence="2">
    <location>
        <begin position="101"/>
        <end position="125"/>
    </location>
</feature>
<organism evidence="3">
    <name type="scientific">Micromonas pusilla</name>
    <name type="common">Picoplanktonic green alga</name>
    <name type="synonym">Chromulina pusilla</name>
    <dbReference type="NCBI Taxonomy" id="38833"/>
    <lineage>
        <taxon>Eukaryota</taxon>
        <taxon>Viridiplantae</taxon>
        <taxon>Chlorophyta</taxon>
        <taxon>Mamiellophyceae</taxon>
        <taxon>Mamiellales</taxon>
        <taxon>Mamiellaceae</taxon>
        <taxon>Micromonas</taxon>
    </lineage>
</organism>
<dbReference type="AlphaFoldDB" id="A0A7S0DAI8"/>
<gene>
    <name evidence="3" type="ORF">MSP1401_LOCUS9844</name>
</gene>
<sequence length="303" mass="32435">MAPAKPTYDSVDIPPRAGSDDGSDLFEEPASKRITMLLCVNTGLLLFACGGLTYLTHGWDPTAFLCTAGYVMCGLGLALPACMGGAEEEKLKEFEPACKGLYTFVGTLLNALGLAMGIVGSLMYSPTVNRVMYRLDEEREFDFMRNFANIIWAISFFLFPVGVGLFLAERKMTLSAYNASVHKPPPSVYDKNLRVLFWSFVMLCVCAVGGVFFCFDEQPGWELTACVLFGVAGCIKVSLLVVEVKEMCEESARGTGGEGTDSVSSSVAGFGGNEGSPLLRGSPTIAPSAHTSDLLGDPTFAKP</sequence>
<evidence type="ECO:0008006" key="4">
    <source>
        <dbReference type="Google" id="ProtNLM"/>
    </source>
</evidence>
<reference evidence="3" key="1">
    <citation type="submission" date="2021-01" db="EMBL/GenBank/DDBJ databases">
        <authorList>
            <person name="Corre E."/>
            <person name="Pelletier E."/>
            <person name="Niang G."/>
            <person name="Scheremetjew M."/>
            <person name="Finn R."/>
            <person name="Kale V."/>
            <person name="Holt S."/>
            <person name="Cochrane G."/>
            <person name="Meng A."/>
            <person name="Brown T."/>
            <person name="Cohen L."/>
        </authorList>
    </citation>
    <scope>NUCLEOTIDE SEQUENCE</scope>
    <source>
        <strain evidence="3">CCAC1681</strain>
    </source>
</reference>
<feature type="transmembrane region" description="Helical" evidence="2">
    <location>
        <begin position="34"/>
        <end position="55"/>
    </location>
</feature>
<feature type="transmembrane region" description="Helical" evidence="2">
    <location>
        <begin position="62"/>
        <end position="81"/>
    </location>
</feature>
<keyword evidence="2" id="KW-0812">Transmembrane</keyword>
<feature type="transmembrane region" description="Helical" evidence="2">
    <location>
        <begin position="146"/>
        <end position="168"/>
    </location>
</feature>
<feature type="transmembrane region" description="Helical" evidence="2">
    <location>
        <begin position="195"/>
        <end position="215"/>
    </location>
</feature>
<feature type="region of interest" description="Disordered" evidence="1">
    <location>
        <begin position="252"/>
        <end position="303"/>
    </location>
</feature>
<feature type="region of interest" description="Disordered" evidence="1">
    <location>
        <begin position="1"/>
        <end position="24"/>
    </location>
</feature>
<proteinExistence type="predicted"/>
<name>A0A7S0DAI8_MICPS</name>
<protein>
    <recommendedName>
        <fullName evidence="4">Transmembrane protein</fullName>
    </recommendedName>
</protein>
<dbReference type="EMBL" id="HBEN01011849">
    <property type="protein sequence ID" value="CAD8447025.1"/>
    <property type="molecule type" value="Transcribed_RNA"/>
</dbReference>
<keyword evidence="2" id="KW-1133">Transmembrane helix</keyword>